<dbReference type="SMART" id="SM00369">
    <property type="entry name" value="LRR_TYP"/>
    <property type="match status" value="2"/>
</dbReference>
<evidence type="ECO:0000259" key="3">
    <source>
        <dbReference type="Pfam" id="PF20160"/>
    </source>
</evidence>
<keyword evidence="1" id="KW-0433">Leucine-rich repeat</keyword>
<dbReference type="InterPro" id="IPR045344">
    <property type="entry name" value="C-JID"/>
</dbReference>
<dbReference type="InterPro" id="IPR001611">
    <property type="entry name" value="Leu-rich_rpt"/>
</dbReference>
<proteinExistence type="predicted"/>
<comment type="caution">
    <text evidence="4">The sequence shown here is derived from an EMBL/GenBank/DDBJ whole genome shotgun (WGS) entry which is preliminary data.</text>
</comment>
<dbReference type="PANTHER" id="PTHR45752">
    <property type="entry name" value="LEUCINE-RICH REPEAT-CONTAINING"/>
    <property type="match status" value="1"/>
</dbReference>
<dbReference type="Gene3D" id="3.80.10.10">
    <property type="entry name" value="Ribonuclease Inhibitor"/>
    <property type="match status" value="2"/>
</dbReference>
<dbReference type="SUPFAM" id="SSF52058">
    <property type="entry name" value="L domain-like"/>
    <property type="match status" value="1"/>
</dbReference>
<keyword evidence="2" id="KW-0677">Repeat</keyword>
<sequence length="436" mass="49666">MKLRYCFNLTATPDFSEITNLEELDLEGCVNIVTVHPSIVMLKRLVVLNMRDCRRALNLSGCLNVNQLPEAFSSRWWTSIPGFIWNQQHPQRSVSLAGLHMLKRLNLSYCNLEQVPESIGSLSCLKSLYLNGNNFTSLPGSLSQLSSLTRFHVIGCKKLEVLPELPGSLYDLYASDCTSLIEVTGSSNTLRRRINVFRNCPKLFKNVTSDSDGSILKTRCLDSFITSQGFIHSLSAFREYLGFKTNRCEFFLQDFYDCDLHIAYRGKSMSKWFTNRSCTGNVVKIELPSDWCYDKFRGYGTCVVFKCKKPLKPVKGISVKTFYGGKLNPFDTIPSVINGYFEKEVIGIQDSYITWLHYTKREILGWRKAKNFVTFSFFENEDAVEVKECGVRLVYDEDLQQQDVTYLSMSQDIATPSQHGGAMYFSGPCGSISWSW</sequence>
<dbReference type="AlphaFoldDB" id="A0A2U1MEB3"/>
<dbReference type="Pfam" id="PF00560">
    <property type="entry name" value="LRR_1"/>
    <property type="match status" value="2"/>
</dbReference>
<dbReference type="GO" id="GO:0006952">
    <property type="term" value="P:defense response"/>
    <property type="evidence" value="ECO:0007669"/>
    <property type="project" value="UniProtKB-ARBA"/>
</dbReference>
<gene>
    <name evidence="4" type="ORF">CTI12_AA198790</name>
</gene>
<protein>
    <submittedName>
        <fullName evidence="4">Leucine-rich repeat-containing protein</fullName>
    </submittedName>
</protein>
<dbReference type="EMBL" id="PKPP01005587">
    <property type="protein sequence ID" value="PWA59577.1"/>
    <property type="molecule type" value="Genomic_DNA"/>
</dbReference>
<feature type="domain" description="C-JID" evidence="3">
    <location>
        <begin position="270"/>
        <end position="399"/>
    </location>
</feature>
<evidence type="ECO:0000313" key="4">
    <source>
        <dbReference type="EMBL" id="PWA59577.1"/>
    </source>
</evidence>
<evidence type="ECO:0000256" key="1">
    <source>
        <dbReference type="ARBA" id="ARBA00022614"/>
    </source>
</evidence>
<dbReference type="OrthoDB" id="1751997at2759"/>
<dbReference type="InterPro" id="IPR050715">
    <property type="entry name" value="LRR-SigEffector_domain"/>
</dbReference>
<evidence type="ECO:0000313" key="5">
    <source>
        <dbReference type="Proteomes" id="UP000245207"/>
    </source>
</evidence>
<dbReference type="InterPro" id="IPR032675">
    <property type="entry name" value="LRR_dom_sf"/>
</dbReference>
<accession>A0A2U1MEB3</accession>
<dbReference type="InterPro" id="IPR003591">
    <property type="entry name" value="Leu-rich_rpt_typical-subtyp"/>
</dbReference>
<dbReference type="PANTHER" id="PTHR45752:SF195">
    <property type="entry name" value="LEUCINE-RICH REPEAT (LRR) FAMILY PROTEIN-RELATED"/>
    <property type="match status" value="1"/>
</dbReference>
<evidence type="ECO:0000256" key="2">
    <source>
        <dbReference type="ARBA" id="ARBA00022737"/>
    </source>
</evidence>
<reference evidence="4 5" key="1">
    <citation type="journal article" date="2018" name="Mol. Plant">
        <title>The genome of Artemisia annua provides insight into the evolution of Asteraceae family and artemisinin biosynthesis.</title>
        <authorList>
            <person name="Shen Q."/>
            <person name="Zhang L."/>
            <person name="Liao Z."/>
            <person name="Wang S."/>
            <person name="Yan T."/>
            <person name="Shi P."/>
            <person name="Liu M."/>
            <person name="Fu X."/>
            <person name="Pan Q."/>
            <person name="Wang Y."/>
            <person name="Lv Z."/>
            <person name="Lu X."/>
            <person name="Zhang F."/>
            <person name="Jiang W."/>
            <person name="Ma Y."/>
            <person name="Chen M."/>
            <person name="Hao X."/>
            <person name="Li L."/>
            <person name="Tang Y."/>
            <person name="Lv G."/>
            <person name="Zhou Y."/>
            <person name="Sun X."/>
            <person name="Brodelius P.E."/>
            <person name="Rose J.K.C."/>
            <person name="Tang K."/>
        </authorList>
    </citation>
    <scope>NUCLEOTIDE SEQUENCE [LARGE SCALE GENOMIC DNA]</scope>
    <source>
        <strain evidence="5">cv. Huhao1</strain>
        <tissue evidence="4">Leaf</tissue>
    </source>
</reference>
<keyword evidence="5" id="KW-1185">Reference proteome</keyword>
<dbReference type="PROSITE" id="PS51450">
    <property type="entry name" value="LRR"/>
    <property type="match status" value="1"/>
</dbReference>
<dbReference type="Proteomes" id="UP000245207">
    <property type="component" value="Unassembled WGS sequence"/>
</dbReference>
<dbReference type="GO" id="GO:0051707">
    <property type="term" value="P:response to other organism"/>
    <property type="evidence" value="ECO:0007669"/>
    <property type="project" value="UniProtKB-ARBA"/>
</dbReference>
<organism evidence="4 5">
    <name type="scientific">Artemisia annua</name>
    <name type="common">Sweet wormwood</name>
    <dbReference type="NCBI Taxonomy" id="35608"/>
    <lineage>
        <taxon>Eukaryota</taxon>
        <taxon>Viridiplantae</taxon>
        <taxon>Streptophyta</taxon>
        <taxon>Embryophyta</taxon>
        <taxon>Tracheophyta</taxon>
        <taxon>Spermatophyta</taxon>
        <taxon>Magnoliopsida</taxon>
        <taxon>eudicotyledons</taxon>
        <taxon>Gunneridae</taxon>
        <taxon>Pentapetalae</taxon>
        <taxon>asterids</taxon>
        <taxon>campanulids</taxon>
        <taxon>Asterales</taxon>
        <taxon>Asteraceae</taxon>
        <taxon>Asteroideae</taxon>
        <taxon>Anthemideae</taxon>
        <taxon>Artemisiinae</taxon>
        <taxon>Artemisia</taxon>
    </lineage>
</organism>
<dbReference type="Pfam" id="PF20160">
    <property type="entry name" value="C-JID"/>
    <property type="match status" value="1"/>
</dbReference>
<name>A0A2U1MEB3_ARTAN</name>